<keyword evidence="2" id="KW-1133">Transmembrane helix</keyword>
<name>A0ABP0QZ35_9DINO</name>
<feature type="transmembrane region" description="Helical" evidence="2">
    <location>
        <begin position="12"/>
        <end position="31"/>
    </location>
</feature>
<protein>
    <submittedName>
        <fullName evidence="3">Uncharacterized protein</fullName>
    </submittedName>
</protein>
<organism evidence="3 4">
    <name type="scientific">Durusdinium trenchii</name>
    <dbReference type="NCBI Taxonomy" id="1381693"/>
    <lineage>
        <taxon>Eukaryota</taxon>
        <taxon>Sar</taxon>
        <taxon>Alveolata</taxon>
        <taxon>Dinophyceae</taxon>
        <taxon>Suessiales</taxon>
        <taxon>Symbiodiniaceae</taxon>
        <taxon>Durusdinium</taxon>
    </lineage>
</organism>
<dbReference type="Proteomes" id="UP001642484">
    <property type="component" value="Unassembled WGS sequence"/>
</dbReference>
<comment type="caution">
    <text evidence="3">The sequence shown here is derived from an EMBL/GenBank/DDBJ whole genome shotgun (WGS) entry which is preliminary data.</text>
</comment>
<proteinExistence type="predicted"/>
<evidence type="ECO:0000256" key="1">
    <source>
        <dbReference type="SAM" id="MobiDB-lite"/>
    </source>
</evidence>
<evidence type="ECO:0000313" key="3">
    <source>
        <dbReference type="EMBL" id="CAK9093557.1"/>
    </source>
</evidence>
<accession>A0ABP0QZ35</accession>
<keyword evidence="2" id="KW-0472">Membrane</keyword>
<sequence>MQCAKKVLDLGAPYLGCLIFTKVLALASSYAEMGFLVEILLSLAAFLTLLDIAVRVAASRNRRFSPSKHGADALLFVLFTLQCFLCGRKEARPSCRALRLVLPFSVLVSVGGNMMRMTRKPKPPGTGDAEEGEITTLGGSAE</sequence>
<feature type="region of interest" description="Disordered" evidence="1">
    <location>
        <begin position="117"/>
        <end position="142"/>
    </location>
</feature>
<reference evidence="3 4" key="1">
    <citation type="submission" date="2024-02" db="EMBL/GenBank/DDBJ databases">
        <authorList>
            <person name="Chen Y."/>
            <person name="Shah S."/>
            <person name="Dougan E. K."/>
            <person name="Thang M."/>
            <person name="Chan C."/>
        </authorList>
    </citation>
    <scope>NUCLEOTIDE SEQUENCE [LARGE SCALE GENOMIC DNA]</scope>
</reference>
<dbReference type="EMBL" id="CAXAMN010025228">
    <property type="protein sequence ID" value="CAK9093557.1"/>
    <property type="molecule type" value="Genomic_DNA"/>
</dbReference>
<keyword evidence="4" id="KW-1185">Reference proteome</keyword>
<evidence type="ECO:0000256" key="2">
    <source>
        <dbReference type="SAM" id="Phobius"/>
    </source>
</evidence>
<keyword evidence="2" id="KW-0812">Transmembrane</keyword>
<gene>
    <name evidence="3" type="ORF">CCMP2556_LOCUS44696</name>
</gene>
<feature type="transmembrane region" description="Helical" evidence="2">
    <location>
        <begin position="37"/>
        <end position="58"/>
    </location>
</feature>
<evidence type="ECO:0000313" key="4">
    <source>
        <dbReference type="Proteomes" id="UP001642484"/>
    </source>
</evidence>